<organism evidence="1 2">
    <name type="scientific">Streptococcus parasanguinis (strain ATCC 15912 / DSM 6778 / CIP 104372 / LMG 14537)</name>
    <dbReference type="NCBI Taxonomy" id="760570"/>
    <lineage>
        <taxon>Bacteria</taxon>
        <taxon>Bacillati</taxon>
        <taxon>Bacillota</taxon>
        <taxon>Bacilli</taxon>
        <taxon>Lactobacillales</taxon>
        <taxon>Streptococcaceae</taxon>
        <taxon>Streptococcus</taxon>
    </lineage>
</organism>
<dbReference type="KEGG" id="scp:HMPREF0833_11373"/>
<dbReference type="EMBL" id="CP002843">
    <property type="protein sequence ID" value="AEH56404.1"/>
    <property type="molecule type" value="Genomic_DNA"/>
</dbReference>
<name>F8DKM5_STREP</name>
<protein>
    <submittedName>
        <fullName evidence="1">Uncharacterized protein</fullName>
    </submittedName>
</protein>
<dbReference type="HOGENOM" id="CLU_3258423_0_0_9"/>
<dbReference type="Proteomes" id="UP000001502">
    <property type="component" value="Chromosome"/>
</dbReference>
<accession>F8DKM5</accession>
<evidence type="ECO:0000313" key="1">
    <source>
        <dbReference type="EMBL" id="AEH56404.1"/>
    </source>
</evidence>
<dbReference type="AlphaFoldDB" id="F8DKM5"/>
<proteinExistence type="predicted"/>
<sequence>MLVYHYFLRVFTFYNKRKRLKKIVQNGLFLQSEKKQMFLFYY</sequence>
<evidence type="ECO:0000313" key="2">
    <source>
        <dbReference type="Proteomes" id="UP000001502"/>
    </source>
</evidence>
<reference evidence="2" key="1">
    <citation type="submission" date="2011-06" db="EMBL/GenBank/DDBJ databases">
        <title>Complete sequence of Streptococcus parasanguinis strain ATCC 15912.</title>
        <authorList>
            <person name="Muzny D."/>
            <person name="Qin X."/>
            <person name="Buhay C."/>
            <person name="Dugan-Rocha S."/>
            <person name="Ding Y."/>
            <person name="Chen G."/>
            <person name="Hawes A."/>
            <person name="Holder M."/>
            <person name="Jhangiani S."/>
            <person name="Johnson A."/>
            <person name="Khan Z."/>
            <person name="Li Z."/>
            <person name="Liu W."/>
            <person name="Liu X."/>
            <person name="Perez L."/>
            <person name="Shen H."/>
            <person name="Wang Q."/>
            <person name="Watt J."/>
            <person name="Xi L."/>
            <person name="Xin Y."/>
            <person name="Zhou J."/>
            <person name="Deng J."/>
            <person name="Jiang H."/>
            <person name="Liu Y."/>
            <person name="Qu J."/>
            <person name="Song X.-Z."/>
            <person name="Zhang L."/>
            <person name="Villasana D."/>
            <person name="Johnson A."/>
            <person name="Liu J."/>
            <person name="Liyanage D."/>
            <person name="Lorensuhewa L."/>
            <person name="Robinson T."/>
            <person name="Song A."/>
            <person name="Song B.-B."/>
            <person name="Dinh H."/>
            <person name="Thornton R."/>
            <person name="Coyle M."/>
            <person name="Francisco L."/>
            <person name="Jackson L."/>
            <person name="Javaid M."/>
            <person name="Korchina V."/>
            <person name="Kovar C."/>
            <person name="Mata R."/>
            <person name="Mathew T."/>
            <person name="Ngo R."/>
            <person name="Nguyen L."/>
            <person name="Nguyen N."/>
            <person name="Okwuonu G."/>
            <person name="Ongeri F."/>
            <person name="Pham C."/>
            <person name="Simmons D."/>
            <person name="Wilczek-Boney K."/>
            <person name="Hale W."/>
            <person name="Jakkamsetti A."/>
            <person name="Pham P."/>
            <person name="Ruth R."/>
            <person name="San Lucas F."/>
            <person name="Warren J."/>
            <person name="Zhang J."/>
            <person name="Zhao Z."/>
            <person name="Zhou C."/>
            <person name="Zhu D."/>
            <person name="Lee S."/>
            <person name="Bess C."/>
            <person name="Blankenburg K."/>
            <person name="Forbes L."/>
            <person name="Fu Q."/>
            <person name="Gubbala S."/>
            <person name="Hirani K."/>
            <person name="Jayaseelan J.C."/>
            <person name="Lara F."/>
            <person name="Munidasa M."/>
            <person name="Palculict T."/>
            <person name="Patil S."/>
            <person name="Pu L.-L."/>
            <person name="Saada N."/>
            <person name="Tang L."/>
            <person name="Weissenberger G."/>
            <person name="Zhu Y."/>
            <person name="Hemphill L."/>
            <person name="Shang Y."/>
            <person name="Youmans B."/>
            <person name="Ayvaz T."/>
            <person name="Ross M."/>
            <person name="Santibanez J."/>
            <person name="Aqrawi P."/>
            <person name="Gross S."/>
            <person name="Joshi V."/>
            <person name="Fowler G."/>
            <person name="Nazareth L."/>
            <person name="Reid J."/>
            <person name="Worley K."/>
            <person name="Petrosino J."/>
            <person name="Highlander S."/>
            <person name="Gibbs R."/>
        </authorList>
    </citation>
    <scope>NUCLEOTIDE SEQUENCE [LARGE SCALE GENOMIC DNA]</scope>
    <source>
        <strain evidence="2">ATCC 15912 / DSM 6778 / CIP 104372 / LMG 14537</strain>
    </source>
</reference>
<gene>
    <name evidence="1" type="ordered locus">HMPREF0833_11373</name>
</gene>